<dbReference type="PROSITE" id="PS50056">
    <property type="entry name" value="TYR_PHOSPHATASE_2"/>
    <property type="match status" value="1"/>
</dbReference>
<name>A0AAV2YS20_9STRA</name>
<dbReference type="GO" id="GO:0005737">
    <property type="term" value="C:cytoplasm"/>
    <property type="evidence" value="ECO:0007669"/>
    <property type="project" value="TreeGrafter"/>
</dbReference>
<dbReference type="AlphaFoldDB" id="A0AAV2YS20"/>
<accession>A0AAV2YS20</accession>
<dbReference type="Pfam" id="PF03162">
    <property type="entry name" value="Y_phosphatase2"/>
    <property type="match status" value="1"/>
</dbReference>
<comment type="caution">
    <text evidence="10">The sequence shown here is derived from an EMBL/GenBank/DDBJ whole genome shotgun (WGS) entry which is preliminary data.</text>
</comment>
<evidence type="ECO:0000256" key="2">
    <source>
        <dbReference type="ARBA" id="ARBA00022801"/>
    </source>
</evidence>
<protein>
    <recommendedName>
        <fullName evidence="1">diphosphoinositol-polyphosphate diphosphatase</fullName>
        <ecNumber evidence="1">3.6.1.52</ecNumber>
    </recommendedName>
</protein>
<proteinExistence type="inferred from homology"/>
<sequence length="174" mass="20225">MSTYEKTLIPPLNFSMVDSGVYRSGFPNRKNHAFLQQLGLKSVLYLCHQEHRPENLEFFAQNGIQVFQCPIDGNKEPFIGIDPEAMADALRHLLGMMLADVRNHPILVHCTKGTHRTGCVIGCLRKMQYWSLTSIIDEYCRFAGPRMRLLDQQFIEFFSPSIQYDEKHKPRWIH</sequence>
<dbReference type="EMBL" id="DAKRPA010000174">
    <property type="protein sequence ID" value="DAZ96231.1"/>
    <property type="molecule type" value="Genomic_DNA"/>
</dbReference>
<evidence type="ECO:0000256" key="1">
    <source>
        <dbReference type="ARBA" id="ARBA00012527"/>
    </source>
</evidence>
<dbReference type="InterPro" id="IPR020428">
    <property type="entry name" value="PFA-DSPs"/>
</dbReference>
<feature type="domain" description="Tyrosine specific protein phosphatases" evidence="9">
    <location>
        <begin position="84"/>
        <end position="121"/>
    </location>
</feature>
<comment type="catalytic activity">
    <reaction evidence="6">
        <text>1,5-bis(diphospho)-1D-myo-inositol 2,3,4,6-tetrakisphosphate + H2O = 1-diphospho-1D-myo-inositol 2,3,4,5,6-pentakisphosphate + phosphate + 2 H(+)</text>
        <dbReference type="Rhea" id="RHEA:79699"/>
        <dbReference type="ChEBI" id="CHEBI:15377"/>
        <dbReference type="ChEBI" id="CHEBI:15378"/>
        <dbReference type="ChEBI" id="CHEBI:43474"/>
        <dbReference type="ChEBI" id="CHEBI:74946"/>
        <dbReference type="ChEBI" id="CHEBI:77983"/>
        <dbReference type="EC" id="3.6.1.52"/>
    </reaction>
    <physiologicalReaction direction="left-to-right" evidence="6">
        <dbReference type="Rhea" id="RHEA:79700"/>
    </physiologicalReaction>
</comment>
<evidence type="ECO:0000313" key="10">
    <source>
        <dbReference type="EMBL" id="DAZ96231.1"/>
    </source>
</evidence>
<dbReference type="EC" id="3.6.1.52" evidence="1"/>
<comment type="catalytic activity">
    <reaction evidence="4">
        <text>5-diphospho-1D-myo-inositol 1,2,3,4,6-pentakisphosphate + H2O = 1D-myo-inositol hexakisphosphate + phosphate + H(+)</text>
        <dbReference type="Rhea" id="RHEA:22384"/>
        <dbReference type="ChEBI" id="CHEBI:15377"/>
        <dbReference type="ChEBI" id="CHEBI:15378"/>
        <dbReference type="ChEBI" id="CHEBI:43474"/>
        <dbReference type="ChEBI" id="CHEBI:58130"/>
        <dbReference type="ChEBI" id="CHEBI:58628"/>
        <dbReference type="EC" id="3.6.1.52"/>
    </reaction>
    <physiologicalReaction direction="left-to-right" evidence="4">
        <dbReference type="Rhea" id="RHEA:22385"/>
    </physiologicalReaction>
</comment>
<dbReference type="InterPro" id="IPR016130">
    <property type="entry name" value="Tyr_Pase_AS"/>
</dbReference>
<evidence type="ECO:0000256" key="4">
    <source>
        <dbReference type="ARBA" id="ARBA00047342"/>
    </source>
</evidence>
<comment type="catalytic activity">
    <reaction evidence="7">
        <text>6-diphospho-1D-myo-inositol pentakisphosphate + H2O = 1D-myo-inositol hexakisphosphate + phosphate + H(+)</text>
        <dbReference type="Rhea" id="RHEA:79703"/>
        <dbReference type="ChEBI" id="CHEBI:15377"/>
        <dbReference type="ChEBI" id="CHEBI:15378"/>
        <dbReference type="ChEBI" id="CHEBI:43474"/>
        <dbReference type="ChEBI" id="CHEBI:58130"/>
        <dbReference type="ChEBI" id="CHEBI:230534"/>
        <dbReference type="EC" id="3.6.1.52"/>
    </reaction>
    <physiologicalReaction direction="left-to-right" evidence="7">
        <dbReference type="Rhea" id="RHEA:79704"/>
    </physiologicalReaction>
</comment>
<reference evidence="10" key="1">
    <citation type="submission" date="2022-11" db="EMBL/GenBank/DDBJ databases">
        <authorList>
            <person name="Morgan W.R."/>
            <person name="Tartar A."/>
        </authorList>
    </citation>
    <scope>NUCLEOTIDE SEQUENCE</scope>
    <source>
        <strain evidence="10">ARSEF 373</strain>
    </source>
</reference>
<evidence type="ECO:0000256" key="3">
    <source>
        <dbReference type="ARBA" id="ARBA00044949"/>
    </source>
</evidence>
<comment type="similarity">
    <text evidence="3">Belongs to the protein-tyrosine phosphatase family. Atypical dual-specificity phosphatase Siw14-like subfamily.</text>
</comment>
<dbReference type="PANTHER" id="PTHR31126:SF48">
    <property type="entry name" value="INOSITOL PHOSPHATASE SIW14"/>
    <property type="match status" value="1"/>
</dbReference>
<dbReference type="Gene3D" id="3.90.190.10">
    <property type="entry name" value="Protein tyrosine phosphatase superfamily"/>
    <property type="match status" value="1"/>
</dbReference>
<dbReference type="PROSITE" id="PS00383">
    <property type="entry name" value="TYR_PHOSPHATASE_1"/>
    <property type="match status" value="1"/>
</dbReference>
<dbReference type="InterPro" id="IPR020422">
    <property type="entry name" value="TYR_PHOSPHATASE_DUAL_dom"/>
</dbReference>
<evidence type="ECO:0000313" key="11">
    <source>
        <dbReference type="Proteomes" id="UP001146120"/>
    </source>
</evidence>
<evidence type="ECO:0000256" key="5">
    <source>
        <dbReference type="ARBA" id="ARBA00047562"/>
    </source>
</evidence>
<dbReference type="InterPro" id="IPR000387">
    <property type="entry name" value="Tyr_Pase_dom"/>
</dbReference>
<dbReference type="GO" id="GO:0008486">
    <property type="term" value="F:diphosphoinositol-polyphosphate diphosphatase activity"/>
    <property type="evidence" value="ECO:0007669"/>
    <property type="project" value="UniProtKB-EC"/>
</dbReference>
<keyword evidence="11" id="KW-1185">Reference proteome</keyword>
<comment type="catalytic activity">
    <reaction evidence="5">
        <text>3,5-bis(diphospho)-1D-myo-inositol 1,2,4,6-tetrakisphosphate + H2O = 3-diphospho-1D-myo-inositol 1,2,4,5,6-pentakisphosphate + phosphate + 2 H(+)</text>
        <dbReference type="Rhea" id="RHEA:56312"/>
        <dbReference type="ChEBI" id="CHEBI:15377"/>
        <dbReference type="ChEBI" id="CHEBI:15378"/>
        <dbReference type="ChEBI" id="CHEBI:43474"/>
        <dbReference type="ChEBI" id="CHEBI:140372"/>
        <dbReference type="ChEBI" id="CHEBI:140374"/>
        <dbReference type="EC" id="3.6.1.52"/>
    </reaction>
    <physiologicalReaction direction="left-to-right" evidence="5">
        <dbReference type="Rhea" id="RHEA:56313"/>
    </physiologicalReaction>
</comment>
<dbReference type="InterPro" id="IPR029021">
    <property type="entry name" value="Prot-tyrosine_phosphatase-like"/>
</dbReference>
<evidence type="ECO:0000259" key="8">
    <source>
        <dbReference type="PROSITE" id="PS50054"/>
    </source>
</evidence>
<feature type="domain" description="Tyrosine-protein phosphatase" evidence="8">
    <location>
        <begin position="13"/>
        <end position="170"/>
    </location>
</feature>
<dbReference type="PROSITE" id="PS50054">
    <property type="entry name" value="TYR_PHOSPHATASE_DUAL"/>
    <property type="match status" value="1"/>
</dbReference>
<reference evidence="10" key="2">
    <citation type="journal article" date="2023" name="Microbiol Resour">
        <title>Decontamination and Annotation of the Draft Genome Sequence of the Oomycete Lagenidium giganteum ARSEF 373.</title>
        <authorList>
            <person name="Morgan W.R."/>
            <person name="Tartar A."/>
        </authorList>
    </citation>
    <scope>NUCLEOTIDE SEQUENCE</scope>
    <source>
        <strain evidence="10">ARSEF 373</strain>
    </source>
</reference>
<dbReference type="CDD" id="cd14528">
    <property type="entry name" value="PFA-DSP_Siw14"/>
    <property type="match status" value="1"/>
</dbReference>
<evidence type="ECO:0000256" key="6">
    <source>
        <dbReference type="ARBA" id="ARBA00047927"/>
    </source>
</evidence>
<gene>
    <name evidence="10" type="ORF">N0F65_012593</name>
</gene>
<dbReference type="Proteomes" id="UP001146120">
    <property type="component" value="Unassembled WGS sequence"/>
</dbReference>
<dbReference type="SUPFAM" id="SSF52799">
    <property type="entry name" value="(Phosphotyrosine protein) phosphatases II"/>
    <property type="match status" value="1"/>
</dbReference>
<dbReference type="PANTHER" id="PTHR31126">
    <property type="entry name" value="TYROSINE-PROTEIN PHOSPHATASE"/>
    <property type="match status" value="1"/>
</dbReference>
<evidence type="ECO:0000259" key="9">
    <source>
        <dbReference type="PROSITE" id="PS50056"/>
    </source>
</evidence>
<keyword evidence="2" id="KW-0378">Hydrolase</keyword>
<organism evidence="10 11">
    <name type="scientific">Lagenidium giganteum</name>
    <dbReference type="NCBI Taxonomy" id="4803"/>
    <lineage>
        <taxon>Eukaryota</taxon>
        <taxon>Sar</taxon>
        <taxon>Stramenopiles</taxon>
        <taxon>Oomycota</taxon>
        <taxon>Peronosporomycetes</taxon>
        <taxon>Pythiales</taxon>
        <taxon>Pythiaceae</taxon>
    </lineage>
</organism>
<dbReference type="GO" id="GO:0016791">
    <property type="term" value="F:phosphatase activity"/>
    <property type="evidence" value="ECO:0007669"/>
    <property type="project" value="InterPro"/>
</dbReference>
<dbReference type="PRINTS" id="PR01911">
    <property type="entry name" value="PFDSPHPHTASE"/>
</dbReference>
<dbReference type="FunFam" id="3.90.190.10:FF:000152">
    <property type="entry name" value="Tyrosine phosphatase, putative"/>
    <property type="match status" value="1"/>
</dbReference>
<dbReference type="InterPro" id="IPR004861">
    <property type="entry name" value="Siw14-like"/>
</dbReference>
<evidence type="ECO:0000256" key="7">
    <source>
        <dbReference type="ARBA" id="ARBA00048424"/>
    </source>
</evidence>